<reference evidence="3" key="1">
    <citation type="journal article" date="2019" name="Int. J. Syst. Evol. Microbiol.">
        <title>The Global Catalogue of Microorganisms (GCM) 10K type strain sequencing project: providing services to taxonomists for standard genome sequencing and annotation.</title>
        <authorList>
            <consortium name="The Broad Institute Genomics Platform"/>
            <consortium name="The Broad Institute Genome Sequencing Center for Infectious Disease"/>
            <person name="Wu L."/>
            <person name="Ma J."/>
        </authorList>
    </citation>
    <scope>NUCLEOTIDE SEQUENCE [LARGE SCALE GENOMIC DNA]</scope>
    <source>
        <strain evidence="3">CECT 8979</strain>
    </source>
</reference>
<name>A0ABV8ACP1_9FLAO</name>
<accession>A0ABV8ACP1</accession>
<dbReference type="EMBL" id="JBHSAT010000001">
    <property type="protein sequence ID" value="MFC3875663.1"/>
    <property type="molecule type" value="Genomic_DNA"/>
</dbReference>
<gene>
    <name evidence="2" type="ORF">ACFOSX_00325</name>
</gene>
<keyword evidence="1" id="KW-0472">Membrane</keyword>
<dbReference type="Proteomes" id="UP001595812">
    <property type="component" value="Unassembled WGS sequence"/>
</dbReference>
<keyword evidence="1" id="KW-0812">Transmembrane</keyword>
<comment type="caution">
    <text evidence="2">The sequence shown here is derived from an EMBL/GenBank/DDBJ whole genome shotgun (WGS) entry which is preliminary data.</text>
</comment>
<sequence>MKRLLIILGFISAIFAVILAVTPLNKLAVFPVILAFLCGLGLLWLSKKKGFKSKSIQYIFLLSIIAISVTIYKGVFTETVVGDVEELEQRDEESVEDSKDLLEDLDIEDIEIDDSDF</sequence>
<evidence type="ECO:0000313" key="2">
    <source>
        <dbReference type="EMBL" id="MFC3875663.1"/>
    </source>
</evidence>
<keyword evidence="3" id="KW-1185">Reference proteome</keyword>
<feature type="transmembrane region" description="Helical" evidence="1">
    <location>
        <begin position="30"/>
        <end position="46"/>
    </location>
</feature>
<feature type="transmembrane region" description="Helical" evidence="1">
    <location>
        <begin position="58"/>
        <end position="76"/>
    </location>
</feature>
<keyword evidence="1" id="KW-1133">Transmembrane helix</keyword>
<evidence type="ECO:0000256" key="1">
    <source>
        <dbReference type="SAM" id="Phobius"/>
    </source>
</evidence>
<organism evidence="2 3">
    <name type="scientific">Winogradskyella maritima</name>
    <dbReference type="NCBI Taxonomy" id="1517766"/>
    <lineage>
        <taxon>Bacteria</taxon>
        <taxon>Pseudomonadati</taxon>
        <taxon>Bacteroidota</taxon>
        <taxon>Flavobacteriia</taxon>
        <taxon>Flavobacteriales</taxon>
        <taxon>Flavobacteriaceae</taxon>
        <taxon>Winogradskyella</taxon>
    </lineage>
</organism>
<protein>
    <submittedName>
        <fullName evidence="2">FUSC family protein</fullName>
    </submittedName>
</protein>
<dbReference type="RefSeq" id="WP_386095861.1">
    <property type="nucleotide sequence ID" value="NZ_JBHSAT010000001.1"/>
</dbReference>
<proteinExistence type="predicted"/>
<evidence type="ECO:0000313" key="3">
    <source>
        <dbReference type="Proteomes" id="UP001595812"/>
    </source>
</evidence>